<evidence type="ECO:0000313" key="3">
    <source>
        <dbReference type="Proteomes" id="UP000248975"/>
    </source>
</evidence>
<organism evidence="2 3">
    <name type="scientific">Cereibacter sphaeroides</name>
    <name type="common">Rhodobacter sphaeroides</name>
    <dbReference type="NCBI Taxonomy" id="1063"/>
    <lineage>
        <taxon>Bacteria</taxon>
        <taxon>Pseudomonadati</taxon>
        <taxon>Pseudomonadota</taxon>
        <taxon>Alphaproteobacteria</taxon>
        <taxon>Rhodobacterales</taxon>
        <taxon>Paracoccaceae</taxon>
        <taxon>Cereibacter</taxon>
    </lineage>
</organism>
<sequence length="267" mass="29296">MQLLGDLAAWHILALGIFLLFLQFIAREAGFWYGQRSLNANVKKDEGVNVIVGAILGLLAFVLALNLSVATSRTAERRLTSLQEANAIGTSWLQATAFGPGHGETIANLLKSYADERLAYIQADRDSPMITEAIAKTSELQTQIWGHLIVLLRDNPGPQSTALMTSLNTTFDASTAMRFAMIYTIPPQLLWLLLALNLCGMGALGYQFGLIGKHHRWLTTMMNILLTVLLVEIVDLGNARLGNFRGDTLAYAWTEQSFQPIPIPTAP</sequence>
<protein>
    <recommendedName>
        <fullName evidence="4">DUF4239 domain-containing protein</fullName>
    </recommendedName>
</protein>
<feature type="transmembrane region" description="Helical" evidence="1">
    <location>
        <begin position="217"/>
        <end position="236"/>
    </location>
</feature>
<feature type="transmembrane region" description="Helical" evidence="1">
    <location>
        <begin position="7"/>
        <end position="27"/>
    </location>
</feature>
<feature type="transmembrane region" description="Helical" evidence="1">
    <location>
        <begin position="47"/>
        <end position="69"/>
    </location>
</feature>
<dbReference type="EMBL" id="QFQS01000006">
    <property type="protein sequence ID" value="PZQ95658.1"/>
    <property type="molecule type" value="Genomic_DNA"/>
</dbReference>
<reference evidence="2 3" key="1">
    <citation type="submission" date="2017-08" db="EMBL/GenBank/DDBJ databases">
        <title>Infants hospitalized years apart are colonized by the same room-sourced microbial strains.</title>
        <authorList>
            <person name="Brooks B."/>
            <person name="Olm M.R."/>
            <person name="Firek B.A."/>
            <person name="Baker R."/>
            <person name="Thomas B.C."/>
            <person name="Morowitz M.J."/>
            <person name="Banfield J.F."/>
        </authorList>
    </citation>
    <scope>NUCLEOTIDE SEQUENCE [LARGE SCALE GENOMIC DNA]</scope>
    <source>
        <strain evidence="2">S2_003_000_R2_11</strain>
    </source>
</reference>
<gene>
    <name evidence="2" type="ORF">DI533_18640</name>
</gene>
<name>A0A2W5RYB2_CERSP</name>
<evidence type="ECO:0000313" key="2">
    <source>
        <dbReference type="EMBL" id="PZQ95658.1"/>
    </source>
</evidence>
<keyword evidence="1" id="KW-0812">Transmembrane</keyword>
<keyword evidence="1" id="KW-1133">Transmembrane helix</keyword>
<feature type="transmembrane region" description="Helical" evidence="1">
    <location>
        <begin position="189"/>
        <end position="211"/>
    </location>
</feature>
<keyword evidence="1" id="KW-0472">Membrane</keyword>
<dbReference type="AlphaFoldDB" id="A0A2W5RYB2"/>
<proteinExistence type="predicted"/>
<comment type="caution">
    <text evidence="2">The sequence shown here is derived from an EMBL/GenBank/DDBJ whole genome shotgun (WGS) entry which is preliminary data.</text>
</comment>
<evidence type="ECO:0000256" key="1">
    <source>
        <dbReference type="SAM" id="Phobius"/>
    </source>
</evidence>
<accession>A0A2W5RYB2</accession>
<dbReference type="Proteomes" id="UP000248975">
    <property type="component" value="Unassembled WGS sequence"/>
</dbReference>
<evidence type="ECO:0008006" key="4">
    <source>
        <dbReference type="Google" id="ProtNLM"/>
    </source>
</evidence>